<accession>A0A1H3M6K5</accession>
<dbReference type="NCBIfam" id="TIGR02530">
    <property type="entry name" value="flg_new"/>
    <property type="match status" value="1"/>
</dbReference>
<dbReference type="Pfam" id="PF12611">
    <property type="entry name" value="Flagellar_put"/>
    <property type="match status" value="1"/>
</dbReference>
<evidence type="ECO:0000313" key="2">
    <source>
        <dbReference type="Proteomes" id="UP000198935"/>
    </source>
</evidence>
<protein>
    <submittedName>
        <fullName evidence="1">Flagellar operon protein</fullName>
    </submittedName>
</protein>
<dbReference type="OrthoDB" id="165650at2"/>
<reference evidence="2" key="1">
    <citation type="submission" date="2016-10" db="EMBL/GenBank/DDBJ databases">
        <authorList>
            <person name="Varghese N."/>
            <person name="Submissions S."/>
        </authorList>
    </citation>
    <scope>NUCLEOTIDE SEQUENCE [LARGE SCALE GENOMIC DNA]</scope>
    <source>
        <strain evidence="2">SP</strain>
    </source>
</reference>
<sequence length="126" mass="14067">MNNKILSHHLQPLHRPIRNDVTGKAVQKSFQSILSETLDNSSELKISKHAEQRMTDRGITISNEMWDSIHSKVLEAKQKGIGDSVVVTKNAALIINAKNETVITAMDREEAESQIFTNISGTILME</sequence>
<keyword evidence="2" id="KW-1185">Reference proteome</keyword>
<gene>
    <name evidence="1" type="ORF">SAMN05421736_103123</name>
</gene>
<keyword evidence="1" id="KW-0969">Cilium</keyword>
<evidence type="ECO:0000313" key="1">
    <source>
        <dbReference type="EMBL" id="SDY71934.1"/>
    </source>
</evidence>
<dbReference type="Proteomes" id="UP000198935">
    <property type="component" value="Unassembled WGS sequence"/>
</dbReference>
<dbReference type="EMBL" id="FNPI01000003">
    <property type="protein sequence ID" value="SDY71934.1"/>
    <property type="molecule type" value="Genomic_DNA"/>
</dbReference>
<dbReference type="InterPro" id="IPR013367">
    <property type="entry name" value="Flagellar_put"/>
</dbReference>
<name>A0A1H3M6K5_9BACI</name>
<dbReference type="STRING" id="1503961.SAMN05421736_103123"/>
<keyword evidence="1" id="KW-0282">Flagellum</keyword>
<keyword evidence="1" id="KW-0966">Cell projection</keyword>
<dbReference type="AlphaFoldDB" id="A0A1H3M6K5"/>
<proteinExistence type="predicted"/>
<organism evidence="1 2">
    <name type="scientific">Evansella caseinilytica</name>
    <dbReference type="NCBI Taxonomy" id="1503961"/>
    <lineage>
        <taxon>Bacteria</taxon>
        <taxon>Bacillati</taxon>
        <taxon>Bacillota</taxon>
        <taxon>Bacilli</taxon>
        <taxon>Bacillales</taxon>
        <taxon>Bacillaceae</taxon>
        <taxon>Evansella</taxon>
    </lineage>
</organism>